<keyword evidence="1" id="KW-1133">Transmembrane helix</keyword>
<feature type="transmembrane region" description="Helical" evidence="1">
    <location>
        <begin position="115"/>
        <end position="134"/>
    </location>
</feature>
<dbReference type="InterPro" id="IPR011990">
    <property type="entry name" value="TPR-like_helical_dom_sf"/>
</dbReference>
<dbReference type="AlphaFoldDB" id="A0A8J7TLR1"/>
<evidence type="ECO:0000256" key="1">
    <source>
        <dbReference type="SAM" id="Phobius"/>
    </source>
</evidence>
<evidence type="ECO:0000313" key="2">
    <source>
        <dbReference type="EMBL" id="MBN8659278.1"/>
    </source>
</evidence>
<proteinExistence type="predicted"/>
<feature type="transmembrane region" description="Helical" evidence="1">
    <location>
        <begin position="65"/>
        <end position="86"/>
    </location>
</feature>
<comment type="caution">
    <text evidence="2">The sequence shown here is derived from an EMBL/GenBank/DDBJ whole genome shotgun (WGS) entry which is preliminary data.</text>
</comment>
<reference evidence="2" key="1">
    <citation type="submission" date="2021-02" db="EMBL/GenBank/DDBJ databases">
        <title>Genome-Resolved Metagenomics of a Microbial Community Performing Photosynthetic Biological Nutrient Removal.</title>
        <authorList>
            <person name="Mcdaniel E.A."/>
        </authorList>
    </citation>
    <scope>NUCLEOTIDE SEQUENCE</scope>
    <source>
        <strain evidence="2">UWPOB_OBS1</strain>
    </source>
</reference>
<accession>A0A8J7TLR1</accession>
<keyword evidence="1" id="KW-0812">Transmembrane</keyword>
<dbReference type="EMBL" id="JAFLCK010000002">
    <property type="protein sequence ID" value="MBN8659278.1"/>
    <property type="molecule type" value="Genomic_DNA"/>
</dbReference>
<sequence length="330" mass="37191">MSRHYASADSKVTSRFSRIGLNGQFLSKASRLLLSITLALCLLECLSKAWERIGCAQQFYADWGAGLWNLGDAGAITVAIGLAALCKQSARRLFAREENWKTILQHHRFFNGLRISYLLASCLTLLMLSALFSICIFDNSAKALACLLSDVGQYELAERIYQSAPDLNHNKASGRYSSMATWHSSSRREEPETLRMKNAAVAAVYGTQSLQMANRYFYLGLTCGNGPENHKPEAIYWYNKALSLYQQNHSTTKCVDAIAQMAILQDESNNQESKRLLDQATLLLPSMDEEPFVCTPIIEILAQRNGDEKQAELFRQYMTSRMQHTTDNKW</sequence>
<dbReference type="Gene3D" id="1.25.40.10">
    <property type="entry name" value="Tetratricopeptide repeat domain"/>
    <property type="match status" value="1"/>
</dbReference>
<evidence type="ECO:0000313" key="3">
    <source>
        <dbReference type="Proteomes" id="UP000664277"/>
    </source>
</evidence>
<name>A0A8J7TLR1_9BACT</name>
<organism evidence="2 3">
    <name type="scientific">Candidatus Obscuribacter phosphatis</name>
    <dbReference type="NCBI Taxonomy" id="1906157"/>
    <lineage>
        <taxon>Bacteria</taxon>
        <taxon>Bacillati</taxon>
        <taxon>Candidatus Melainabacteria</taxon>
        <taxon>Candidatus Obscuribacterales</taxon>
        <taxon>Candidatus Obscuribacteraceae</taxon>
        <taxon>Candidatus Obscuribacter</taxon>
    </lineage>
</organism>
<dbReference type="SUPFAM" id="SSF81901">
    <property type="entry name" value="HCP-like"/>
    <property type="match status" value="1"/>
</dbReference>
<gene>
    <name evidence="2" type="ORF">J0M35_02870</name>
</gene>
<dbReference type="Proteomes" id="UP000664277">
    <property type="component" value="Unassembled WGS sequence"/>
</dbReference>
<keyword evidence="1" id="KW-0472">Membrane</keyword>
<protein>
    <submittedName>
        <fullName evidence="2">Uncharacterized protein</fullName>
    </submittedName>
</protein>